<dbReference type="Proteomes" id="UP000526003">
    <property type="component" value="Unassembled WGS sequence"/>
</dbReference>
<feature type="signal peptide" evidence="1">
    <location>
        <begin position="1"/>
        <end position="21"/>
    </location>
</feature>
<reference evidence="2 3" key="1">
    <citation type="submission" date="2020-08" db="EMBL/GenBank/DDBJ databases">
        <title>Pseudomonas sp. nov.</title>
        <authorList>
            <person name="Gieschler S."/>
            <person name="Fiedler G."/>
            <person name="Brinks E."/>
            <person name="Boehnlein C."/>
            <person name="Franz C.M.A.P."/>
            <person name="Kabisch J."/>
        </authorList>
    </citation>
    <scope>NUCLEOTIDE SEQUENCE [LARGE SCALE GENOMIC DNA]</scope>
    <source>
        <strain evidence="2 3">MBT-1</strain>
    </source>
</reference>
<keyword evidence="1" id="KW-0732">Signal</keyword>
<accession>A0A7X1KZL8</accession>
<evidence type="ECO:0000313" key="3">
    <source>
        <dbReference type="Proteomes" id="UP000526003"/>
    </source>
</evidence>
<dbReference type="RefSeq" id="WP_185818894.1">
    <property type="nucleotide sequence ID" value="NZ_JACMYG010000030.1"/>
</dbReference>
<gene>
    <name evidence="2" type="ORF">H7995_22765</name>
</gene>
<dbReference type="EMBL" id="JACMYG010000030">
    <property type="protein sequence ID" value="MBC2692617.1"/>
    <property type="molecule type" value="Genomic_DNA"/>
</dbReference>
<organism evidence="2 3">
    <name type="scientific">Pseudomonas kielensis</name>
    <dbReference type="NCBI Taxonomy" id="2762577"/>
    <lineage>
        <taxon>Bacteria</taxon>
        <taxon>Pseudomonadati</taxon>
        <taxon>Pseudomonadota</taxon>
        <taxon>Gammaproteobacteria</taxon>
        <taxon>Pseudomonadales</taxon>
        <taxon>Pseudomonadaceae</taxon>
        <taxon>Pseudomonas</taxon>
    </lineage>
</organism>
<dbReference type="AlphaFoldDB" id="A0A7X1KZL8"/>
<evidence type="ECO:0000256" key="1">
    <source>
        <dbReference type="SAM" id="SignalP"/>
    </source>
</evidence>
<keyword evidence="3" id="KW-1185">Reference proteome</keyword>
<name>A0A7X1KZL8_9PSED</name>
<evidence type="ECO:0000313" key="2">
    <source>
        <dbReference type="EMBL" id="MBC2692617.1"/>
    </source>
</evidence>
<protein>
    <submittedName>
        <fullName evidence="2">Uncharacterized protein</fullName>
    </submittedName>
</protein>
<feature type="chain" id="PRO_5030674584" evidence="1">
    <location>
        <begin position="22"/>
        <end position="324"/>
    </location>
</feature>
<comment type="caution">
    <text evidence="2">The sequence shown here is derived from an EMBL/GenBank/DDBJ whole genome shotgun (WGS) entry which is preliminary data.</text>
</comment>
<proteinExistence type="predicted"/>
<sequence>MRHLVSVMTILLAMHPINAHANWFSDIFGLNEAATNAGAKAGTEAAEGLVKASRNITMMTNQFGQILSDYYGDDATKKESARRLIEGAFKVELNKTGKFDVDITAVFNKIESGKPIRSDILFVNEENDRQIQAILATSTKFKGEEINAPTLTPATIDEARTKIRTLVDNRLNNTGCPTPNIATGLDDSGLTIKWAKNQAEIDKCLKNNETTAFVNAILTTLDFTKTIPSKNSFSRQYTGGKYAVLVVPSSDLKSAPNDLTIDITMHQQGDIAKALTVFKTPKRVDLAYMKKNIAKTSNESYGEFNYYFVDLRIEGLAAVPIALE</sequence>